<sequence length="80" mass="8901">MIKTVIFVLALVAIVSSSVIPFYNHYALLDDYGLGLGNYGYPGFGYETYGYPNLGLGTYGYENLGYETYGYPGLGYETYF</sequence>
<feature type="signal peptide" evidence="1">
    <location>
        <begin position="1"/>
        <end position="17"/>
    </location>
</feature>
<organism evidence="2 3">
    <name type="scientific">Trichonephila clavata</name>
    <name type="common">Joro spider</name>
    <name type="synonym">Nephila clavata</name>
    <dbReference type="NCBI Taxonomy" id="2740835"/>
    <lineage>
        <taxon>Eukaryota</taxon>
        <taxon>Metazoa</taxon>
        <taxon>Ecdysozoa</taxon>
        <taxon>Arthropoda</taxon>
        <taxon>Chelicerata</taxon>
        <taxon>Arachnida</taxon>
        <taxon>Araneae</taxon>
        <taxon>Araneomorphae</taxon>
        <taxon>Entelegynae</taxon>
        <taxon>Araneoidea</taxon>
        <taxon>Nephilidae</taxon>
        <taxon>Trichonephila</taxon>
    </lineage>
</organism>
<evidence type="ECO:0000313" key="2">
    <source>
        <dbReference type="EMBL" id="GFQ72197.1"/>
    </source>
</evidence>
<protein>
    <submittedName>
        <fullName evidence="2">Uncharacterized protein</fullName>
    </submittedName>
</protein>
<dbReference type="EMBL" id="BMAO01011245">
    <property type="protein sequence ID" value="GFQ72197.1"/>
    <property type="molecule type" value="Genomic_DNA"/>
</dbReference>
<reference evidence="2" key="1">
    <citation type="submission" date="2020-07" db="EMBL/GenBank/DDBJ databases">
        <title>Multicomponent nature underlies the extraordinary mechanical properties of spider dragline silk.</title>
        <authorList>
            <person name="Kono N."/>
            <person name="Nakamura H."/>
            <person name="Mori M."/>
            <person name="Yoshida Y."/>
            <person name="Ohtoshi R."/>
            <person name="Malay A.D."/>
            <person name="Moran D.A.P."/>
            <person name="Tomita M."/>
            <person name="Numata K."/>
            <person name="Arakawa K."/>
        </authorList>
    </citation>
    <scope>NUCLEOTIDE SEQUENCE</scope>
</reference>
<proteinExistence type="predicted"/>
<evidence type="ECO:0000256" key="1">
    <source>
        <dbReference type="SAM" id="SignalP"/>
    </source>
</evidence>
<dbReference type="AlphaFoldDB" id="A0A8X6HDT0"/>
<evidence type="ECO:0000313" key="3">
    <source>
        <dbReference type="Proteomes" id="UP000887116"/>
    </source>
</evidence>
<name>A0A8X6HDT0_TRICU</name>
<keyword evidence="1" id="KW-0732">Signal</keyword>
<dbReference type="OrthoDB" id="6467074at2759"/>
<dbReference type="Proteomes" id="UP000887116">
    <property type="component" value="Unassembled WGS sequence"/>
</dbReference>
<feature type="chain" id="PRO_5036452777" evidence="1">
    <location>
        <begin position="18"/>
        <end position="80"/>
    </location>
</feature>
<accession>A0A8X6HDT0</accession>
<gene>
    <name evidence="2" type="ORF">TNCT_227921</name>
</gene>
<comment type="caution">
    <text evidence="2">The sequence shown here is derived from an EMBL/GenBank/DDBJ whole genome shotgun (WGS) entry which is preliminary data.</text>
</comment>
<keyword evidence="3" id="KW-1185">Reference proteome</keyword>